<dbReference type="InterPro" id="IPR051911">
    <property type="entry name" value="SDR_oxidoreductase"/>
</dbReference>
<dbReference type="GO" id="GO:0016491">
    <property type="term" value="F:oxidoreductase activity"/>
    <property type="evidence" value="ECO:0007669"/>
    <property type="project" value="UniProtKB-KW"/>
</dbReference>
<evidence type="ECO:0000256" key="3">
    <source>
        <dbReference type="ARBA" id="ARBA00023002"/>
    </source>
</evidence>
<dbReference type="PROSITE" id="PS00061">
    <property type="entry name" value="ADH_SHORT"/>
    <property type="match status" value="1"/>
</dbReference>
<proteinExistence type="inferred from homology"/>
<protein>
    <submittedName>
        <fullName evidence="5">Related to short chain oxidoreductase/dehydrogenase</fullName>
    </submittedName>
</protein>
<evidence type="ECO:0000256" key="2">
    <source>
        <dbReference type="ARBA" id="ARBA00022857"/>
    </source>
</evidence>
<dbReference type="Proteomes" id="UP000184330">
    <property type="component" value="Unassembled WGS sequence"/>
</dbReference>
<comment type="similarity">
    <text evidence="1 4">Belongs to the short-chain dehydrogenases/reductases (SDR) family.</text>
</comment>
<dbReference type="PANTHER" id="PTHR43976:SF16">
    <property type="entry name" value="SHORT-CHAIN DEHYDROGENASE_REDUCTASE FAMILY PROTEIN"/>
    <property type="match status" value="1"/>
</dbReference>
<dbReference type="InterPro" id="IPR020904">
    <property type="entry name" value="Sc_DH/Rdtase_CS"/>
</dbReference>
<dbReference type="SUPFAM" id="SSF51735">
    <property type="entry name" value="NAD(P)-binding Rossmann-fold domains"/>
    <property type="match status" value="1"/>
</dbReference>
<keyword evidence="6" id="KW-1185">Reference proteome</keyword>
<dbReference type="InterPro" id="IPR002347">
    <property type="entry name" value="SDR_fam"/>
</dbReference>
<evidence type="ECO:0000256" key="4">
    <source>
        <dbReference type="RuleBase" id="RU000363"/>
    </source>
</evidence>
<gene>
    <name evidence="5" type="ORF">PAC_12865</name>
</gene>
<name>A0A1L7XD76_9HELO</name>
<evidence type="ECO:0000256" key="1">
    <source>
        <dbReference type="ARBA" id="ARBA00006484"/>
    </source>
</evidence>
<keyword evidence="2" id="KW-0521">NADP</keyword>
<dbReference type="InterPro" id="IPR036291">
    <property type="entry name" value="NAD(P)-bd_dom_sf"/>
</dbReference>
<dbReference type="EMBL" id="FJOG01000022">
    <property type="protein sequence ID" value="CZR62968.1"/>
    <property type="molecule type" value="Genomic_DNA"/>
</dbReference>
<sequence>MPSSKVWLITGSNTGLGLELALKALKEGDKVIAAMRTPSKCPPFLKDNANVSILPFDLSWTQDTITSAMKTAVDAFGHIDILVNNAGYAYLGAIEESTDEETKTQFEINVFGVLRTIRAALPYLRAQRSGTIVNLSSVGGFHSFPANGLYCATKFALEGITEALAAEVSPFGIRALIVEPGYFRTAFLANPTAGMNVTTPIKDYDGTTAHEAAANIEKYNGKQLGNPVLGAQRIWEVVRGEGMAKGKKELLRLPLGSDCGTMMRGYAEDLRETADEYEEIWRSTDFVE</sequence>
<accession>A0A1L7XD76</accession>
<evidence type="ECO:0000313" key="5">
    <source>
        <dbReference type="EMBL" id="CZR62968.1"/>
    </source>
</evidence>
<dbReference type="STRING" id="576137.A0A1L7XD76"/>
<dbReference type="PANTHER" id="PTHR43976">
    <property type="entry name" value="SHORT CHAIN DEHYDROGENASE"/>
    <property type="match status" value="1"/>
</dbReference>
<dbReference type="CDD" id="cd05374">
    <property type="entry name" value="17beta-HSD-like_SDR_c"/>
    <property type="match status" value="1"/>
</dbReference>
<keyword evidence="3" id="KW-0560">Oxidoreductase</keyword>
<dbReference type="Gene3D" id="3.40.50.720">
    <property type="entry name" value="NAD(P)-binding Rossmann-like Domain"/>
    <property type="match status" value="1"/>
</dbReference>
<organism evidence="5 6">
    <name type="scientific">Phialocephala subalpina</name>
    <dbReference type="NCBI Taxonomy" id="576137"/>
    <lineage>
        <taxon>Eukaryota</taxon>
        <taxon>Fungi</taxon>
        <taxon>Dikarya</taxon>
        <taxon>Ascomycota</taxon>
        <taxon>Pezizomycotina</taxon>
        <taxon>Leotiomycetes</taxon>
        <taxon>Helotiales</taxon>
        <taxon>Mollisiaceae</taxon>
        <taxon>Phialocephala</taxon>
        <taxon>Phialocephala fortinii species complex</taxon>
    </lineage>
</organism>
<dbReference type="OrthoDB" id="1274115at2759"/>
<dbReference type="AlphaFoldDB" id="A0A1L7XD76"/>
<dbReference type="PRINTS" id="PR00081">
    <property type="entry name" value="GDHRDH"/>
</dbReference>
<dbReference type="Pfam" id="PF00106">
    <property type="entry name" value="adh_short"/>
    <property type="match status" value="1"/>
</dbReference>
<dbReference type="PRINTS" id="PR00080">
    <property type="entry name" value="SDRFAMILY"/>
</dbReference>
<evidence type="ECO:0000313" key="6">
    <source>
        <dbReference type="Proteomes" id="UP000184330"/>
    </source>
</evidence>
<reference evidence="5 6" key="1">
    <citation type="submission" date="2016-03" db="EMBL/GenBank/DDBJ databases">
        <authorList>
            <person name="Ploux O."/>
        </authorList>
    </citation>
    <scope>NUCLEOTIDE SEQUENCE [LARGE SCALE GENOMIC DNA]</scope>
    <source>
        <strain evidence="5 6">UAMH 11012</strain>
    </source>
</reference>